<dbReference type="EMBL" id="BAAABU010000018">
    <property type="protein sequence ID" value="GAA0250449.1"/>
    <property type="molecule type" value="Genomic_DNA"/>
</dbReference>
<accession>A0ABP3E5E2</accession>
<name>A0ABP3E5E2_9PSEU</name>
<dbReference type="InterPro" id="IPR008965">
    <property type="entry name" value="CBM2/CBM3_carb-bd_dom_sf"/>
</dbReference>
<dbReference type="Pfam" id="PF00553">
    <property type="entry name" value="CBM_2"/>
    <property type="match status" value="1"/>
</dbReference>
<dbReference type="InterPro" id="IPR001919">
    <property type="entry name" value="CBD2"/>
</dbReference>
<feature type="region of interest" description="Disordered" evidence="1">
    <location>
        <begin position="1"/>
        <end position="27"/>
    </location>
</feature>
<gene>
    <name evidence="3" type="ORF">GCM10010492_58270</name>
</gene>
<dbReference type="SUPFAM" id="SSF49384">
    <property type="entry name" value="Carbohydrate-binding domain"/>
    <property type="match status" value="1"/>
</dbReference>
<dbReference type="InterPro" id="IPR012291">
    <property type="entry name" value="CBM2_carb-bd_dom_sf"/>
</dbReference>
<evidence type="ECO:0000256" key="1">
    <source>
        <dbReference type="SAM" id="MobiDB-lite"/>
    </source>
</evidence>
<feature type="domain" description="CBM2" evidence="2">
    <location>
        <begin position="26"/>
        <end position="51"/>
    </location>
</feature>
<evidence type="ECO:0000259" key="2">
    <source>
        <dbReference type="Pfam" id="PF00553"/>
    </source>
</evidence>
<organism evidence="3 4">
    <name type="scientific">Saccharothrix mutabilis subsp. mutabilis</name>
    <dbReference type="NCBI Taxonomy" id="66855"/>
    <lineage>
        <taxon>Bacteria</taxon>
        <taxon>Bacillati</taxon>
        <taxon>Actinomycetota</taxon>
        <taxon>Actinomycetes</taxon>
        <taxon>Pseudonocardiales</taxon>
        <taxon>Pseudonocardiaceae</taxon>
        <taxon>Saccharothrix</taxon>
    </lineage>
</organism>
<dbReference type="Gene3D" id="2.60.40.290">
    <property type="match status" value="1"/>
</dbReference>
<evidence type="ECO:0000313" key="3">
    <source>
        <dbReference type="EMBL" id="GAA0250449.1"/>
    </source>
</evidence>
<comment type="caution">
    <text evidence="3">The sequence shown here is derived from an EMBL/GenBank/DDBJ whole genome shotgun (WGS) entry which is preliminary data.</text>
</comment>
<dbReference type="RefSeq" id="WP_343937135.1">
    <property type="nucleotide sequence ID" value="NZ_BAAABU010000018.1"/>
</dbReference>
<evidence type="ECO:0000313" key="4">
    <source>
        <dbReference type="Proteomes" id="UP001500416"/>
    </source>
</evidence>
<keyword evidence="4" id="KW-1185">Reference proteome</keyword>
<proteinExistence type="predicted"/>
<protein>
    <recommendedName>
        <fullName evidence="2">CBM2 domain-containing protein</fullName>
    </recommendedName>
</protein>
<feature type="compositionally biased region" description="Basic residues" evidence="1">
    <location>
        <begin position="16"/>
        <end position="25"/>
    </location>
</feature>
<reference evidence="4" key="1">
    <citation type="journal article" date="2019" name="Int. J. Syst. Evol. Microbiol.">
        <title>The Global Catalogue of Microorganisms (GCM) 10K type strain sequencing project: providing services to taxonomists for standard genome sequencing and annotation.</title>
        <authorList>
            <consortium name="The Broad Institute Genomics Platform"/>
            <consortium name="The Broad Institute Genome Sequencing Center for Infectious Disease"/>
            <person name="Wu L."/>
            <person name="Ma J."/>
        </authorList>
    </citation>
    <scope>NUCLEOTIDE SEQUENCE [LARGE SCALE GENOMIC DNA]</scope>
    <source>
        <strain evidence="4">JCM 3380</strain>
    </source>
</reference>
<dbReference type="Proteomes" id="UP001500416">
    <property type="component" value="Unassembled WGS sequence"/>
</dbReference>
<sequence length="78" mass="8325">MLGALPVVVPNPAHRPDRHQRRGRPRSGFTAQVTVTNTGAAAINGWQLAWDSLHDPARDPGLGRDLAGFTLNGTRCTG</sequence>